<dbReference type="PANTHER" id="PTHR45138:SF9">
    <property type="entry name" value="DIGUANYLATE CYCLASE DGCM-RELATED"/>
    <property type="match status" value="1"/>
</dbReference>
<dbReference type="InterPro" id="IPR000160">
    <property type="entry name" value="GGDEF_dom"/>
</dbReference>
<organism evidence="7 8">
    <name type="scientific">Chromatocurvus halotolerans</name>
    <dbReference type="NCBI Taxonomy" id="1132028"/>
    <lineage>
        <taxon>Bacteria</taxon>
        <taxon>Pseudomonadati</taxon>
        <taxon>Pseudomonadota</taxon>
        <taxon>Gammaproteobacteria</taxon>
        <taxon>Cellvibrionales</taxon>
        <taxon>Halieaceae</taxon>
        <taxon>Chromatocurvus</taxon>
    </lineage>
</organism>
<dbReference type="AlphaFoldDB" id="A0A4R2KZC1"/>
<dbReference type="GO" id="GO:1902201">
    <property type="term" value="P:negative regulation of bacterial-type flagellum-dependent cell motility"/>
    <property type="evidence" value="ECO:0007669"/>
    <property type="project" value="TreeGrafter"/>
</dbReference>
<dbReference type="GO" id="GO:0005886">
    <property type="term" value="C:plasma membrane"/>
    <property type="evidence" value="ECO:0007669"/>
    <property type="project" value="TreeGrafter"/>
</dbReference>
<dbReference type="GO" id="GO:0000160">
    <property type="term" value="P:phosphorelay signal transduction system"/>
    <property type="evidence" value="ECO:0007669"/>
    <property type="project" value="InterPro"/>
</dbReference>
<dbReference type="EMBL" id="SLWX01000004">
    <property type="protein sequence ID" value="TCO76736.1"/>
    <property type="molecule type" value="Genomic_DNA"/>
</dbReference>
<evidence type="ECO:0000259" key="5">
    <source>
        <dbReference type="PROSITE" id="PS50110"/>
    </source>
</evidence>
<keyword evidence="8" id="KW-1185">Reference proteome</keyword>
<dbReference type="Gene3D" id="3.40.50.2300">
    <property type="match status" value="1"/>
</dbReference>
<dbReference type="CDD" id="cd01949">
    <property type="entry name" value="GGDEF"/>
    <property type="match status" value="1"/>
</dbReference>
<dbReference type="Pfam" id="PF00072">
    <property type="entry name" value="Response_reg"/>
    <property type="match status" value="1"/>
</dbReference>
<dbReference type="CDD" id="cd19920">
    <property type="entry name" value="REC_PA4781-like"/>
    <property type="match status" value="1"/>
</dbReference>
<name>A0A4R2KZC1_9GAMM</name>
<feature type="modified residue" description="4-aspartylphosphate" evidence="4">
    <location>
        <position position="60"/>
    </location>
</feature>
<dbReference type="Gene3D" id="3.30.70.270">
    <property type="match status" value="1"/>
</dbReference>
<evidence type="ECO:0000313" key="7">
    <source>
        <dbReference type="EMBL" id="TCO76736.1"/>
    </source>
</evidence>
<dbReference type="PROSITE" id="PS50887">
    <property type="entry name" value="GGDEF"/>
    <property type="match status" value="1"/>
</dbReference>
<comment type="catalytic activity">
    <reaction evidence="3">
        <text>2 GTP = 3',3'-c-di-GMP + 2 diphosphate</text>
        <dbReference type="Rhea" id="RHEA:24898"/>
        <dbReference type="ChEBI" id="CHEBI:33019"/>
        <dbReference type="ChEBI" id="CHEBI:37565"/>
        <dbReference type="ChEBI" id="CHEBI:58805"/>
        <dbReference type="EC" id="2.7.7.65"/>
    </reaction>
</comment>
<dbReference type="InterPro" id="IPR043128">
    <property type="entry name" value="Rev_trsase/Diguanyl_cyclase"/>
</dbReference>
<dbReference type="OrthoDB" id="9812260at2"/>
<evidence type="ECO:0000256" key="1">
    <source>
        <dbReference type="ARBA" id="ARBA00001946"/>
    </source>
</evidence>
<dbReference type="EC" id="2.7.7.65" evidence="2"/>
<sequence length="308" mass="33684">MNSAEPKTTILVVDDESTNVRALGNLLKDDYRIQVANSGERALAVAQGTVQSQPDLILLDIQMPGLDGYEVCRRLKENPATSAIAIIFVTALDAISDEERGLKLGAVDYITKPFSPAIVRARVNTHLQLKRKTDLLEQHAMLDGLTGIPNRRLFDEELDAGIRHSLREGQPLSVIMMDVDHFKPFNDHYGHGEGDHCLREVSAALINTAKRPADRVCRFGGEEFVALLPNTDAAGAGNLAEKMRACVEELAIRHAYSSAGPVVTISLGTATFDPADDENPSSLIQRADRALYEAKRAGRNRVRESPAH</sequence>
<dbReference type="FunFam" id="3.30.70.270:FF:000001">
    <property type="entry name" value="Diguanylate cyclase domain protein"/>
    <property type="match status" value="1"/>
</dbReference>
<dbReference type="PANTHER" id="PTHR45138">
    <property type="entry name" value="REGULATORY COMPONENTS OF SENSORY TRANSDUCTION SYSTEM"/>
    <property type="match status" value="1"/>
</dbReference>
<gene>
    <name evidence="7" type="ORF">EV688_104191</name>
</gene>
<dbReference type="InterPro" id="IPR011006">
    <property type="entry name" value="CheY-like_superfamily"/>
</dbReference>
<dbReference type="PROSITE" id="PS50110">
    <property type="entry name" value="RESPONSE_REGULATORY"/>
    <property type="match status" value="1"/>
</dbReference>
<evidence type="ECO:0000256" key="3">
    <source>
        <dbReference type="ARBA" id="ARBA00034247"/>
    </source>
</evidence>
<reference evidence="7 8" key="1">
    <citation type="submission" date="2019-03" db="EMBL/GenBank/DDBJ databases">
        <title>Genomic Encyclopedia of Type Strains, Phase IV (KMG-IV): sequencing the most valuable type-strain genomes for metagenomic binning, comparative biology and taxonomic classification.</title>
        <authorList>
            <person name="Goeker M."/>
        </authorList>
    </citation>
    <scope>NUCLEOTIDE SEQUENCE [LARGE SCALE GENOMIC DNA]</scope>
    <source>
        <strain evidence="7 8">DSM 23344</strain>
    </source>
</reference>
<dbReference type="SMART" id="SM00448">
    <property type="entry name" value="REC"/>
    <property type="match status" value="1"/>
</dbReference>
<dbReference type="NCBIfam" id="TIGR00254">
    <property type="entry name" value="GGDEF"/>
    <property type="match status" value="1"/>
</dbReference>
<feature type="domain" description="Response regulatory" evidence="5">
    <location>
        <begin position="9"/>
        <end position="127"/>
    </location>
</feature>
<dbReference type="SUPFAM" id="SSF52172">
    <property type="entry name" value="CheY-like"/>
    <property type="match status" value="1"/>
</dbReference>
<proteinExistence type="predicted"/>
<evidence type="ECO:0000259" key="6">
    <source>
        <dbReference type="PROSITE" id="PS50887"/>
    </source>
</evidence>
<evidence type="ECO:0000256" key="2">
    <source>
        <dbReference type="ARBA" id="ARBA00012528"/>
    </source>
</evidence>
<dbReference type="InterPro" id="IPR050469">
    <property type="entry name" value="Diguanylate_Cyclase"/>
</dbReference>
<feature type="domain" description="GGDEF" evidence="6">
    <location>
        <begin position="170"/>
        <end position="307"/>
    </location>
</feature>
<evidence type="ECO:0000313" key="8">
    <source>
        <dbReference type="Proteomes" id="UP000294980"/>
    </source>
</evidence>
<dbReference type="Pfam" id="PF00990">
    <property type="entry name" value="GGDEF"/>
    <property type="match status" value="1"/>
</dbReference>
<protein>
    <recommendedName>
        <fullName evidence="2">diguanylate cyclase</fullName>
        <ecNumber evidence="2">2.7.7.65</ecNumber>
    </recommendedName>
</protein>
<comment type="cofactor">
    <cofactor evidence="1">
        <name>Mg(2+)</name>
        <dbReference type="ChEBI" id="CHEBI:18420"/>
    </cofactor>
</comment>
<keyword evidence="4" id="KW-0597">Phosphoprotein</keyword>
<dbReference type="RefSeq" id="WP_117315058.1">
    <property type="nucleotide sequence ID" value="NZ_QQSW01000002.1"/>
</dbReference>
<dbReference type="SMART" id="SM00267">
    <property type="entry name" value="GGDEF"/>
    <property type="match status" value="1"/>
</dbReference>
<dbReference type="Proteomes" id="UP000294980">
    <property type="component" value="Unassembled WGS sequence"/>
</dbReference>
<dbReference type="InterPro" id="IPR029787">
    <property type="entry name" value="Nucleotide_cyclase"/>
</dbReference>
<dbReference type="GO" id="GO:0052621">
    <property type="term" value="F:diguanylate cyclase activity"/>
    <property type="evidence" value="ECO:0007669"/>
    <property type="project" value="UniProtKB-EC"/>
</dbReference>
<accession>A0A4R2KZC1</accession>
<comment type="caution">
    <text evidence="7">The sequence shown here is derived from an EMBL/GenBank/DDBJ whole genome shotgun (WGS) entry which is preliminary data.</text>
</comment>
<dbReference type="InterPro" id="IPR001789">
    <property type="entry name" value="Sig_transdc_resp-reg_receiver"/>
</dbReference>
<dbReference type="SUPFAM" id="SSF55073">
    <property type="entry name" value="Nucleotide cyclase"/>
    <property type="match status" value="1"/>
</dbReference>
<evidence type="ECO:0000256" key="4">
    <source>
        <dbReference type="PROSITE-ProRule" id="PRU00169"/>
    </source>
</evidence>
<dbReference type="GO" id="GO:0043709">
    <property type="term" value="P:cell adhesion involved in single-species biofilm formation"/>
    <property type="evidence" value="ECO:0007669"/>
    <property type="project" value="TreeGrafter"/>
</dbReference>